<comment type="similarity">
    <text evidence="2 6">Belongs to the GDT1 family.</text>
</comment>
<comment type="caution">
    <text evidence="6">Lacks conserved residue(s) required for the propagation of feature annotation.</text>
</comment>
<keyword evidence="3 6" id="KW-0812">Transmembrane</keyword>
<dbReference type="OrthoDB" id="9801356at2"/>
<keyword evidence="8" id="KW-1185">Reference proteome</keyword>
<comment type="subcellular location">
    <subcellularLocation>
        <location evidence="1 6">Membrane</location>
        <topology evidence="1 6">Multi-pass membrane protein</topology>
    </subcellularLocation>
</comment>
<dbReference type="GO" id="GO:0046873">
    <property type="term" value="F:metal ion transmembrane transporter activity"/>
    <property type="evidence" value="ECO:0007669"/>
    <property type="project" value="InterPro"/>
</dbReference>
<comment type="caution">
    <text evidence="7">The sequence shown here is derived from an EMBL/GenBank/DDBJ whole genome shotgun (WGS) entry which is preliminary data.</text>
</comment>
<evidence type="ECO:0000256" key="6">
    <source>
        <dbReference type="RuleBase" id="RU365102"/>
    </source>
</evidence>
<dbReference type="PANTHER" id="PTHR12608:SF1">
    <property type="entry name" value="TRANSMEMBRANE PROTEIN 165"/>
    <property type="match status" value="1"/>
</dbReference>
<feature type="transmembrane region" description="Helical" evidence="6">
    <location>
        <begin position="64"/>
        <end position="83"/>
    </location>
</feature>
<dbReference type="InterPro" id="IPR001727">
    <property type="entry name" value="GDT1-like"/>
</dbReference>
<dbReference type="GO" id="GO:0016020">
    <property type="term" value="C:membrane"/>
    <property type="evidence" value="ECO:0007669"/>
    <property type="project" value="UniProtKB-SubCell"/>
</dbReference>
<feature type="transmembrane region" description="Helical" evidence="6">
    <location>
        <begin position="135"/>
        <end position="155"/>
    </location>
</feature>
<evidence type="ECO:0000256" key="1">
    <source>
        <dbReference type="ARBA" id="ARBA00004141"/>
    </source>
</evidence>
<dbReference type="EMBL" id="QPID01000010">
    <property type="protein sequence ID" value="RCU45468.1"/>
    <property type="molecule type" value="Genomic_DNA"/>
</dbReference>
<feature type="transmembrane region" description="Helical" evidence="6">
    <location>
        <begin position="167"/>
        <end position="189"/>
    </location>
</feature>
<accession>A0A368N4N8</accession>
<reference evidence="7 8" key="1">
    <citation type="submission" date="2018-07" db="EMBL/GenBank/DDBJ databases">
        <title>Corallincola holothuriorum sp. nov., a new facultative anaerobe isolated from sea cucumber Apostichopus japonicus.</title>
        <authorList>
            <person name="Xia H."/>
        </authorList>
    </citation>
    <scope>NUCLEOTIDE SEQUENCE [LARGE SCALE GENOMIC DNA]</scope>
    <source>
        <strain evidence="7 8">C4</strain>
    </source>
</reference>
<name>A0A368N4N8_9GAMM</name>
<gene>
    <name evidence="7" type="ORF">DU002_15535</name>
</gene>
<dbReference type="AlphaFoldDB" id="A0A368N4N8"/>
<feature type="transmembrane region" description="Helical" evidence="6">
    <location>
        <begin position="36"/>
        <end position="57"/>
    </location>
</feature>
<dbReference type="PANTHER" id="PTHR12608">
    <property type="entry name" value="TRANSMEMBRANE PROTEIN HTP-1 RELATED"/>
    <property type="match status" value="1"/>
</dbReference>
<evidence type="ECO:0000256" key="4">
    <source>
        <dbReference type="ARBA" id="ARBA00022989"/>
    </source>
</evidence>
<evidence type="ECO:0000256" key="2">
    <source>
        <dbReference type="ARBA" id="ARBA00009190"/>
    </source>
</evidence>
<evidence type="ECO:0000256" key="3">
    <source>
        <dbReference type="ARBA" id="ARBA00022692"/>
    </source>
</evidence>
<keyword evidence="4 6" id="KW-1133">Transmembrane helix</keyword>
<organism evidence="7 8">
    <name type="scientific">Corallincola holothuriorum</name>
    <dbReference type="NCBI Taxonomy" id="2282215"/>
    <lineage>
        <taxon>Bacteria</taxon>
        <taxon>Pseudomonadati</taxon>
        <taxon>Pseudomonadota</taxon>
        <taxon>Gammaproteobacteria</taxon>
        <taxon>Alteromonadales</taxon>
        <taxon>Psychromonadaceae</taxon>
        <taxon>Corallincola</taxon>
    </lineage>
</organism>
<evidence type="ECO:0000256" key="5">
    <source>
        <dbReference type="ARBA" id="ARBA00023136"/>
    </source>
</evidence>
<dbReference type="Proteomes" id="UP000252558">
    <property type="component" value="Unassembled WGS sequence"/>
</dbReference>
<protein>
    <recommendedName>
        <fullName evidence="6">GDT1 family protein</fullName>
    </recommendedName>
</protein>
<keyword evidence="5 6" id="KW-0472">Membrane</keyword>
<evidence type="ECO:0000313" key="8">
    <source>
        <dbReference type="Proteomes" id="UP000252558"/>
    </source>
</evidence>
<sequence>MISIQAFSLSLTLVFLAEIGDKSQLVCMALAARHRAWPVLLGSVAAFSVLNLLAVLFGAALAEWIPASWLAVGVALLFLWFGIQSLRNGSEEDEECIQRPTHRLILSTFMMIFAAEFGDKTQLAVAGLAAQQPLLSVWLGGTLALVFTSALGVFAGRRWLSKLPVNYLHKGSGVLFLLMAALSASSLVWSF</sequence>
<dbReference type="Pfam" id="PF01169">
    <property type="entry name" value="GDT1"/>
    <property type="match status" value="2"/>
</dbReference>
<dbReference type="RefSeq" id="WP_114339324.1">
    <property type="nucleotide sequence ID" value="NZ_QPID01000010.1"/>
</dbReference>
<evidence type="ECO:0000313" key="7">
    <source>
        <dbReference type="EMBL" id="RCU45468.1"/>
    </source>
</evidence>
<proteinExistence type="inferred from homology"/>